<dbReference type="SUPFAM" id="SSF53474">
    <property type="entry name" value="alpha/beta-Hydrolases"/>
    <property type="match status" value="1"/>
</dbReference>
<evidence type="ECO:0000256" key="2">
    <source>
        <dbReference type="SAM" id="SignalP"/>
    </source>
</evidence>
<protein>
    <submittedName>
        <fullName evidence="5">Putative dienelactone hydrolase</fullName>
    </submittedName>
</protein>
<keyword evidence="6" id="KW-1185">Reference proteome</keyword>
<gene>
    <name evidence="5" type="ORF">RIdsm_03248</name>
    <name evidence="4" type="ORF">XM52_19365</name>
</gene>
<evidence type="ECO:0000313" key="6">
    <source>
        <dbReference type="Proteomes" id="UP000051401"/>
    </source>
</evidence>
<feature type="signal peptide" evidence="2">
    <location>
        <begin position="1"/>
        <end position="18"/>
    </location>
</feature>
<dbReference type="Proteomes" id="UP000325785">
    <property type="component" value="Chromosome"/>
</dbReference>
<dbReference type="EMBL" id="CP031598">
    <property type="protein sequence ID" value="QEW27432.1"/>
    <property type="molecule type" value="Genomic_DNA"/>
</dbReference>
<dbReference type="PATRIC" id="fig|540747.5.peg.1626"/>
<dbReference type="PANTHER" id="PTHR22946:SF9">
    <property type="entry name" value="POLYKETIDE TRANSFERASE AF380"/>
    <property type="match status" value="1"/>
</dbReference>
<dbReference type="STRING" id="540747.SAMN04488031_10197"/>
<proteinExistence type="predicted"/>
<reference evidence="5 7" key="2">
    <citation type="submission" date="2018-08" db="EMBL/GenBank/DDBJ databases">
        <title>Genetic Globetrotter - A new plasmid hitch-hiking vast phylogenetic and geographic distances.</title>
        <authorList>
            <person name="Vollmers J."/>
            <person name="Petersen J."/>
        </authorList>
    </citation>
    <scope>NUCLEOTIDE SEQUENCE [LARGE SCALE GENOMIC DNA]</scope>
    <source>
        <strain evidence="5 7">DSM 26383</strain>
    </source>
</reference>
<evidence type="ECO:0000313" key="4">
    <source>
        <dbReference type="EMBL" id="KRS16226.1"/>
    </source>
</evidence>
<evidence type="ECO:0000256" key="1">
    <source>
        <dbReference type="ARBA" id="ARBA00022801"/>
    </source>
</evidence>
<dbReference type="RefSeq" id="WP_057818589.1">
    <property type="nucleotide sequence ID" value="NZ_CP031598.1"/>
</dbReference>
<dbReference type="InterPro" id="IPR050261">
    <property type="entry name" value="FrsA_esterase"/>
</dbReference>
<keyword evidence="1 5" id="KW-0378">Hydrolase</keyword>
<evidence type="ECO:0000259" key="3">
    <source>
        <dbReference type="Pfam" id="PF01738"/>
    </source>
</evidence>
<name>A0A0T5P4K3_9RHOB</name>
<dbReference type="Proteomes" id="UP000051401">
    <property type="component" value="Unassembled WGS sequence"/>
</dbReference>
<dbReference type="GO" id="GO:0052689">
    <property type="term" value="F:carboxylic ester hydrolase activity"/>
    <property type="evidence" value="ECO:0007669"/>
    <property type="project" value="UniProtKB-ARBA"/>
</dbReference>
<feature type="chain" id="PRO_5010437341" evidence="2">
    <location>
        <begin position="19"/>
        <end position="261"/>
    </location>
</feature>
<dbReference type="Gene3D" id="3.40.50.1820">
    <property type="entry name" value="alpha/beta hydrolase"/>
    <property type="match status" value="1"/>
</dbReference>
<evidence type="ECO:0000313" key="7">
    <source>
        <dbReference type="Proteomes" id="UP000325785"/>
    </source>
</evidence>
<dbReference type="InterPro" id="IPR029058">
    <property type="entry name" value="AB_hydrolase_fold"/>
</dbReference>
<dbReference type="InterPro" id="IPR002925">
    <property type="entry name" value="Dienelactn_hydro"/>
</dbReference>
<dbReference type="AlphaFoldDB" id="A0A0T5P4K3"/>
<dbReference type="Pfam" id="PF01738">
    <property type="entry name" value="DLH"/>
    <property type="match status" value="1"/>
</dbReference>
<dbReference type="PANTHER" id="PTHR22946">
    <property type="entry name" value="DIENELACTONE HYDROLASE DOMAIN-CONTAINING PROTEIN-RELATED"/>
    <property type="match status" value="1"/>
</dbReference>
<dbReference type="EMBL" id="LAXI01000015">
    <property type="protein sequence ID" value="KRS16226.1"/>
    <property type="molecule type" value="Genomic_DNA"/>
</dbReference>
<dbReference type="OrthoDB" id="3647650at2"/>
<reference evidence="4 6" key="1">
    <citation type="submission" date="2015-04" db="EMBL/GenBank/DDBJ databases">
        <title>The draft genome sequence of Roseovarius indicus B108T.</title>
        <authorList>
            <person name="Li G."/>
            <person name="Lai Q."/>
            <person name="Shao Z."/>
            <person name="Yan P."/>
        </authorList>
    </citation>
    <scope>NUCLEOTIDE SEQUENCE [LARGE SCALE GENOMIC DNA]</scope>
    <source>
        <strain evidence="4 6">B108</strain>
    </source>
</reference>
<dbReference type="KEGG" id="rid:RIdsm_03248"/>
<feature type="domain" description="Dienelactone hydrolase" evidence="3">
    <location>
        <begin position="36"/>
        <end position="257"/>
    </location>
</feature>
<evidence type="ECO:0000313" key="5">
    <source>
        <dbReference type="EMBL" id="QEW27432.1"/>
    </source>
</evidence>
<sequence>MLLRLAALLACLAGPALAESVSFPADSQYEGAPVTLDATLQGPSGPGPHPAVILMHGCGGLQPAVAEALDIHAKALNDAGFVTLVLDSFGPRGIGGGHVCETYERLRRARSYRMQDAHDAKAFLLSQPQVDGANIFVMGQSNGGSVTIRLSQRDTREFRALAAYYPWCGAFNRLGAKAELTTPLIVFGGAADDWVPPDDCTTITAEGADYAVHVYPGAAHSFDLQIPEQTFQGHLVGNNPEAETDSRAKMIAFFKSHLVGP</sequence>
<accession>A0A0T5P4K3</accession>
<keyword evidence="2" id="KW-0732">Signal</keyword>
<organism evidence="4 6">
    <name type="scientific">Roseovarius indicus</name>
    <dbReference type="NCBI Taxonomy" id="540747"/>
    <lineage>
        <taxon>Bacteria</taxon>
        <taxon>Pseudomonadati</taxon>
        <taxon>Pseudomonadota</taxon>
        <taxon>Alphaproteobacteria</taxon>
        <taxon>Rhodobacterales</taxon>
        <taxon>Roseobacteraceae</taxon>
        <taxon>Roseovarius</taxon>
    </lineage>
</organism>